<evidence type="ECO:0000313" key="3">
    <source>
        <dbReference type="Proteomes" id="UP000051952"/>
    </source>
</evidence>
<evidence type="ECO:0000313" key="2">
    <source>
        <dbReference type="EMBL" id="CUG90951.1"/>
    </source>
</evidence>
<feature type="region of interest" description="Disordered" evidence="1">
    <location>
        <begin position="112"/>
        <end position="147"/>
    </location>
</feature>
<protein>
    <submittedName>
        <fullName evidence="2">Uncharacterized protein</fullName>
    </submittedName>
</protein>
<sequence>MLCFFFSTPKRMLRLCVLRLAANKKFLKLTCKECTRLLPVAHFNHAATVLHGVDRLVCLSCKKYCVHCGQLQPRSQFPDYTEAQMDNNPSSSSSYNSGEGVSLDIYGQPIMHQQPQRSSSISPSGSNNRTNNLPFTSSTLDLQDDDDEASHHNDWCTSCIGKRHAADTNVYFRFPVLKYRSCPFSVDRYREVIAEERTQQQPQKR</sequence>
<dbReference type="Proteomes" id="UP000051952">
    <property type="component" value="Unassembled WGS sequence"/>
</dbReference>
<name>A0A0S4JR05_BODSA</name>
<organism evidence="2 3">
    <name type="scientific">Bodo saltans</name>
    <name type="common">Flagellated protozoan</name>
    <dbReference type="NCBI Taxonomy" id="75058"/>
    <lineage>
        <taxon>Eukaryota</taxon>
        <taxon>Discoba</taxon>
        <taxon>Euglenozoa</taxon>
        <taxon>Kinetoplastea</taxon>
        <taxon>Metakinetoplastina</taxon>
        <taxon>Eubodonida</taxon>
        <taxon>Bodonidae</taxon>
        <taxon>Bodo</taxon>
    </lineage>
</organism>
<dbReference type="EMBL" id="CYKH01001878">
    <property type="protein sequence ID" value="CUG90951.1"/>
    <property type="molecule type" value="Genomic_DNA"/>
</dbReference>
<dbReference type="OrthoDB" id="269117at2759"/>
<proteinExistence type="predicted"/>
<gene>
    <name evidence="2" type="ORF">BSAL_02370</name>
</gene>
<reference evidence="3" key="1">
    <citation type="submission" date="2015-09" db="EMBL/GenBank/DDBJ databases">
        <authorList>
            <consortium name="Pathogen Informatics"/>
        </authorList>
    </citation>
    <scope>NUCLEOTIDE SEQUENCE [LARGE SCALE GENOMIC DNA]</scope>
    <source>
        <strain evidence="3">Lake Konstanz</strain>
    </source>
</reference>
<keyword evidence="3" id="KW-1185">Reference proteome</keyword>
<evidence type="ECO:0000256" key="1">
    <source>
        <dbReference type="SAM" id="MobiDB-lite"/>
    </source>
</evidence>
<dbReference type="AlphaFoldDB" id="A0A0S4JR05"/>
<accession>A0A0S4JR05</accession>
<dbReference type="VEuPathDB" id="TriTrypDB:BSAL_02370"/>